<organism evidence="2 3">
    <name type="scientific">Constantimarinum furrinae</name>
    <dbReference type="NCBI Taxonomy" id="2562285"/>
    <lineage>
        <taxon>Bacteria</taxon>
        <taxon>Pseudomonadati</taxon>
        <taxon>Bacteroidota</taxon>
        <taxon>Flavobacteriia</taxon>
        <taxon>Flavobacteriales</taxon>
        <taxon>Flavobacteriaceae</taxon>
        <taxon>Altibacter/Constantimarinum group</taxon>
        <taxon>Constantimarinum</taxon>
    </lineage>
</organism>
<protein>
    <submittedName>
        <fullName evidence="2">Uncharacterized protein</fullName>
    </submittedName>
</protein>
<name>A0A7G8PX11_9FLAO</name>
<keyword evidence="1" id="KW-1133">Transmembrane helix</keyword>
<proteinExistence type="predicted"/>
<dbReference type="AlphaFoldDB" id="A0A7G8PX11"/>
<keyword evidence="1" id="KW-0472">Membrane</keyword>
<evidence type="ECO:0000313" key="3">
    <source>
        <dbReference type="Proteomes" id="UP000515514"/>
    </source>
</evidence>
<dbReference type="RefSeq" id="WP_186988891.1">
    <property type="nucleotide sequence ID" value="NZ_CP052909.1"/>
</dbReference>
<dbReference type="KEGG" id="alti:ALE3EI_2337"/>
<accession>A0A7G8PX11</accession>
<evidence type="ECO:0000256" key="1">
    <source>
        <dbReference type="SAM" id="Phobius"/>
    </source>
</evidence>
<keyword evidence="1" id="KW-0812">Transmembrane</keyword>
<evidence type="ECO:0000313" key="2">
    <source>
        <dbReference type="EMBL" id="QNJ98877.1"/>
    </source>
</evidence>
<keyword evidence="3" id="KW-1185">Reference proteome</keyword>
<gene>
    <name evidence="2" type="ORF">ALE3EI_2337</name>
</gene>
<reference evidence="2 3" key="1">
    <citation type="submission" date="2020-04" db="EMBL/GenBank/DDBJ databases">
        <title>Genome sequence of Altibacter aquimarinus strain ALE3EI.</title>
        <authorList>
            <person name="Oh H.-M."/>
            <person name="Jang D."/>
        </authorList>
    </citation>
    <scope>NUCLEOTIDE SEQUENCE [LARGE SCALE GENOMIC DNA]</scope>
    <source>
        <strain evidence="2 3">ALE3EI</strain>
    </source>
</reference>
<dbReference type="Proteomes" id="UP000515514">
    <property type="component" value="Chromosome"/>
</dbReference>
<sequence>MKKDAIERLFEGLEGKFDVHETPAGHQQRFLEKLNSETNSVYKTRSWWKPLSIAASVVVLIGMGMFFFNTETQAAGLASVSPEMENTQSYFTTAINRELETLKSFRSPETKAIIEDALAQIEILEKDYQKLTVDLVESGNDKRVIHAMIQNFQNRIDLLEQVTTTIEEINNTKNNENETTI</sequence>
<dbReference type="EMBL" id="CP052909">
    <property type="protein sequence ID" value="QNJ98877.1"/>
    <property type="molecule type" value="Genomic_DNA"/>
</dbReference>
<feature type="transmembrane region" description="Helical" evidence="1">
    <location>
        <begin position="51"/>
        <end position="68"/>
    </location>
</feature>